<feature type="coiled-coil region" evidence="4">
    <location>
        <begin position="31"/>
        <end position="72"/>
    </location>
</feature>
<dbReference type="GO" id="GO:0015562">
    <property type="term" value="F:efflux transmembrane transporter activity"/>
    <property type="evidence" value="ECO:0007669"/>
    <property type="project" value="TreeGrafter"/>
</dbReference>
<dbReference type="SUPFAM" id="SSF111369">
    <property type="entry name" value="HlyD-like secretion proteins"/>
    <property type="match status" value="1"/>
</dbReference>
<evidence type="ECO:0000259" key="6">
    <source>
        <dbReference type="Pfam" id="PF25917"/>
    </source>
</evidence>
<dbReference type="InterPro" id="IPR058623">
    <property type="entry name" value="MacA"/>
</dbReference>
<evidence type="ECO:0000259" key="5">
    <source>
        <dbReference type="Pfam" id="PF25876"/>
    </source>
</evidence>
<evidence type="ECO:0000313" key="8">
    <source>
        <dbReference type="Proteomes" id="UP000250561"/>
    </source>
</evidence>
<dbReference type="GO" id="GO:1990281">
    <property type="term" value="C:efflux pump complex"/>
    <property type="evidence" value="ECO:0007669"/>
    <property type="project" value="TreeGrafter"/>
</dbReference>
<evidence type="ECO:0000256" key="2">
    <source>
        <dbReference type="ARBA" id="ARBA00009477"/>
    </source>
</evidence>
<reference evidence="7 8" key="1">
    <citation type="submission" date="2018-06" db="EMBL/GenBank/DDBJ databases">
        <authorList>
            <consortium name="Pathogen Informatics"/>
            <person name="Doyle S."/>
        </authorList>
    </citation>
    <scope>NUCLEOTIDE SEQUENCE [LARGE SCALE GENOMIC DNA]</scope>
    <source>
        <strain evidence="7 8">NCTC11126</strain>
    </source>
</reference>
<evidence type="ECO:0000256" key="4">
    <source>
        <dbReference type="SAM" id="Coils"/>
    </source>
</evidence>
<dbReference type="GO" id="GO:0019898">
    <property type="term" value="C:extrinsic component of membrane"/>
    <property type="evidence" value="ECO:0007669"/>
    <property type="project" value="InterPro"/>
</dbReference>
<protein>
    <submittedName>
        <fullName evidence="7">Macrolide-specific efflux protein</fullName>
    </submittedName>
</protein>
<dbReference type="InterPro" id="IPR058624">
    <property type="entry name" value="MdtA-like_HH"/>
</dbReference>
<dbReference type="InterPro" id="IPR006143">
    <property type="entry name" value="RND_pump_MFP"/>
</dbReference>
<dbReference type="Proteomes" id="UP000250561">
    <property type="component" value="Unassembled WGS sequence"/>
</dbReference>
<comment type="subcellular location">
    <subcellularLocation>
        <location evidence="1">Membrane</location>
    </subcellularLocation>
</comment>
<dbReference type="EMBL" id="UARS01000004">
    <property type="protein sequence ID" value="SPW39897.1"/>
    <property type="molecule type" value="Genomic_DNA"/>
</dbReference>
<dbReference type="InterPro" id="IPR058625">
    <property type="entry name" value="MdtA-like_BSH"/>
</dbReference>
<organism evidence="7 8">
    <name type="scientific">Escherichia coli</name>
    <dbReference type="NCBI Taxonomy" id="562"/>
    <lineage>
        <taxon>Bacteria</taxon>
        <taxon>Pseudomonadati</taxon>
        <taxon>Pseudomonadota</taxon>
        <taxon>Gammaproteobacteria</taxon>
        <taxon>Enterobacterales</taxon>
        <taxon>Enterobacteriaceae</taxon>
        <taxon>Escherichia</taxon>
    </lineage>
</organism>
<feature type="domain" description="Multidrug resistance protein MdtA-like barrel-sandwich hybrid" evidence="6">
    <location>
        <begin position="2"/>
        <end position="153"/>
    </location>
</feature>
<sequence>MGAQVSGQLKTLSVAIGDKVKKDQLLGVIDPEQAENQIKEVEATLMELRAQRQQAEAELKLAQVTYSRQQRLAQTQAVSQQDLDTAATEMAVKQAQIGTIDAQIKRNQASLDTAKTNLDYTRIVAPMAGEVTQITTLQGQTVIAAQQAPNILTLADMSTMLVKAQVSGSGCNPPEAGAKSLVYGAWRSTDALRGQIKDVLPTPEKVNDADFLLRPF</sequence>
<dbReference type="GO" id="GO:1990961">
    <property type="term" value="P:xenobiotic detoxification by transmembrane export across the plasma membrane"/>
    <property type="evidence" value="ECO:0007669"/>
    <property type="project" value="InterPro"/>
</dbReference>
<dbReference type="PANTHER" id="PTHR30469">
    <property type="entry name" value="MULTIDRUG RESISTANCE PROTEIN MDTA"/>
    <property type="match status" value="1"/>
</dbReference>
<dbReference type="Pfam" id="PF25917">
    <property type="entry name" value="BSH_RND"/>
    <property type="match status" value="1"/>
</dbReference>
<dbReference type="GO" id="GO:1990195">
    <property type="term" value="C:macrolide transmembrane transporter complex"/>
    <property type="evidence" value="ECO:0007669"/>
    <property type="project" value="InterPro"/>
</dbReference>
<dbReference type="NCBIfam" id="NF008606">
    <property type="entry name" value="PRK11578.1"/>
    <property type="match status" value="1"/>
</dbReference>
<keyword evidence="3 4" id="KW-0175">Coiled coil</keyword>
<comment type="similarity">
    <text evidence="2">Belongs to the membrane fusion protein (MFP) (TC 8.A.1) family.</text>
</comment>
<evidence type="ECO:0000313" key="7">
    <source>
        <dbReference type="EMBL" id="SPW39897.1"/>
    </source>
</evidence>
<dbReference type="Gene3D" id="6.10.140.1990">
    <property type="match status" value="1"/>
</dbReference>
<dbReference type="NCBIfam" id="TIGR01730">
    <property type="entry name" value="RND_mfp"/>
    <property type="match status" value="1"/>
</dbReference>
<name>A0A2X1IXL1_ECOLX</name>
<evidence type="ECO:0000256" key="1">
    <source>
        <dbReference type="ARBA" id="ARBA00004370"/>
    </source>
</evidence>
<dbReference type="GO" id="GO:0030313">
    <property type="term" value="C:cell envelope"/>
    <property type="evidence" value="ECO:0007669"/>
    <property type="project" value="UniProtKB-SubCell"/>
</dbReference>
<dbReference type="Pfam" id="PF25876">
    <property type="entry name" value="HH_MFP_RND"/>
    <property type="match status" value="1"/>
</dbReference>
<dbReference type="InterPro" id="IPR030190">
    <property type="entry name" value="MacA_alpha-hairpin_sf"/>
</dbReference>
<dbReference type="AlphaFoldDB" id="A0A2X1IXL1"/>
<dbReference type="PANTHER" id="PTHR30469:SF34">
    <property type="entry name" value="MACROLIDE EXPORT PROTEIN MACA"/>
    <property type="match status" value="1"/>
</dbReference>
<evidence type="ECO:0000256" key="3">
    <source>
        <dbReference type="ARBA" id="ARBA00023054"/>
    </source>
</evidence>
<dbReference type="Gene3D" id="2.40.50.100">
    <property type="match status" value="1"/>
</dbReference>
<accession>A0A2X1IXL1</accession>
<proteinExistence type="inferred from homology"/>
<feature type="domain" description="Multidrug resistance protein MdtA-like alpha-helical hairpin" evidence="5">
    <location>
        <begin position="44"/>
        <end position="121"/>
    </location>
</feature>
<gene>
    <name evidence="7" type="primary">macA_3</name>
    <name evidence="7" type="ORF">NCTC11126_01236</name>
</gene>